<sequence>MAPLQNPSSEDSNHSGSQHTQQTPCPTEELNHPSFPPPTYFDNLSRKFLTRTLLREFQRRTDESPSVPVPQHTGRRTRLTVAKWKDSQRAAERSIQQCHQKNLKQIRIYARRGGPDLRDLRGFRPRPCLDRMMSLRSSLRRRVRDRKRRRAKRLAKRPTPTPKAKRNGPYDRNFEQHFIDYGIFLPDYEHHDGRDNPEPENIEEIRQALARHRPSLGHLSKKDFKNFKKADSRVRRERDVIKFVIPIIEDKDGDARCVAGGVPFKNLYQLTDGSLFAAGPDQYYGARPEQLHRRIRKKLDNSIVPSTDKSVPIAPNFFLEAKGPASSPDVALRQSCYNGALGARGIHNLRAYAAVDKSPYDKKAYTLSASYQLGCLKLYASHPVLVSDGQTQIVMTQVTAICLTGDLDSFRKGAAAFQNAVDWAKEQRDQIIKEANQRYENDHSTPRNASGPSLAIEASRNRDMITNLGLDTSRLFYESSTDGDEEGEDGEDEDDEDSEDEDDEDSEDEEDNDNEDEVLQTGTSQPLPKRRRLTEPARKRKRHELSSISEGEEIELLSI</sequence>
<proteinExistence type="predicted"/>
<keyword evidence="4" id="KW-1185">Reference proteome</keyword>
<dbReference type="InterPro" id="IPR057684">
    <property type="entry name" value="DUF7924"/>
</dbReference>
<dbReference type="Pfam" id="PF25545">
    <property type="entry name" value="DUF7924"/>
    <property type="match status" value="1"/>
</dbReference>
<reference evidence="3 4" key="1">
    <citation type="submission" date="2015-09" db="EMBL/GenBank/DDBJ databases">
        <title>Draft genome of a European isolate of the apple canker pathogen Neonectria ditissima.</title>
        <authorList>
            <person name="Gomez-Cortecero A."/>
            <person name="Harrison R.J."/>
            <person name="Armitage A.D."/>
        </authorList>
    </citation>
    <scope>NUCLEOTIDE SEQUENCE [LARGE SCALE GENOMIC DNA]</scope>
    <source>
        <strain evidence="3 4">R09/05</strain>
    </source>
</reference>
<dbReference type="Proteomes" id="UP000050424">
    <property type="component" value="Unassembled WGS sequence"/>
</dbReference>
<organism evidence="3 4">
    <name type="scientific">Neonectria ditissima</name>
    <dbReference type="NCBI Taxonomy" id="78410"/>
    <lineage>
        <taxon>Eukaryota</taxon>
        <taxon>Fungi</taxon>
        <taxon>Dikarya</taxon>
        <taxon>Ascomycota</taxon>
        <taxon>Pezizomycotina</taxon>
        <taxon>Sordariomycetes</taxon>
        <taxon>Hypocreomycetidae</taxon>
        <taxon>Hypocreales</taxon>
        <taxon>Nectriaceae</taxon>
        <taxon>Neonectria</taxon>
    </lineage>
</organism>
<feature type="compositionally biased region" description="Polar residues" evidence="1">
    <location>
        <begin position="1"/>
        <end position="25"/>
    </location>
</feature>
<evidence type="ECO:0000259" key="2">
    <source>
        <dbReference type="Pfam" id="PF25545"/>
    </source>
</evidence>
<protein>
    <recommendedName>
        <fullName evidence="2">DUF7924 domain-containing protein</fullName>
    </recommendedName>
</protein>
<dbReference type="EMBL" id="LKCW01000365">
    <property type="protein sequence ID" value="KPM34284.1"/>
    <property type="molecule type" value="Genomic_DNA"/>
</dbReference>
<feature type="compositionally biased region" description="Basic residues" evidence="1">
    <location>
        <begin position="138"/>
        <end position="156"/>
    </location>
</feature>
<accession>A0A0N8H4T7</accession>
<feature type="region of interest" description="Disordered" evidence="1">
    <location>
        <begin position="136"/>
        <end position="171"/>
    </location>
</feature>
<dbReference type="InterPro" id="IPR016024">
    <property type="entry name" value="ARM-type_fold"/>
</dbReference>
<feature type="compositionally biased region" description="Acidic residues" evidence="1">
    <location>
        <begin position="481"/>
        <end position="518"/>
    </location>
</feature>
<feature type="region of interest" description="Disordered" evidence="1">
    <location>
        <begin position="1"/>
        <end position="39"/>
    </location>
</feature>
<dbReference type="STRING" id="78410.A0A0N8H4T7"/>
<name>A0A0N8H4T7_9HYPO</name>
<feature type="domain" description="DUF7924" evidence="2">
    <location>
        <begin position="280"/>
        <end position="435"/>
    </location>
</feature>
<feature type="compositionally biased region" description="Basic residues" evidence="1">
    <location>
        <begin position="528"/>
        <end position="543"/>
    </location>
</feature>
<dbReference type="AlphaFoldDB" id="A0A0N8H4T7"/>
<feature type="region of interest" description="Disordered" evidence="1">
    <location>
        <begin position="437"/>
        <end position="559"/>
    </location>
</feature>
<evidence type="ECO:0000313" key="3">
    <source>
        <dbReference type="EMBL" id="KPM34284.1"/>
    </source>
</evidence>
<comment type="caution">
    <text evidence="3">The sequence shown here is derived from an EMBL/GenBank/DDBJ whole genome shotgun (WGS) entry which is preliminary data.</text>
</comment>
<dbReference type="OrthoDB" id="5336565at2759"/>
<evidence type="ECO:0000313" key="4">
    <source>
        <dbReference type="Proteomes" id="UP000050424"/>
    </source>
</evidence>
<dbReference type="SUPFAM" id="SSF48371">
    <property type="entry name" value="ARM repeat"/>
    <property type="match status" value="1"/>
</dbReference>
<gene>
    <name evidence="3" type="ORF">AK830_g12293</name>
</gene>
<evidence type="ECO:0000256" key="1">
    <source>
        <dbReference type="SAM" id="MobiDB-lite"/>
    </source>
</evidence>
<feature type="compositionally biased region" description="Acidic residues" evidence="1">
    <location>
        <begin position="550"/>
        <end position="559"/>
    </location>
</feature>